<proteinExistence type="predicted"/>
<evidence type="ECO:0000313" key="1">
    <source>
        <dbReference type="EMBL" id="KAL0116379.1"/>
    </source>
</evidence>
<comment type="caution">
    <text evidence="1">The sequence shown here is derived from an EMBL/GenBank/DDBJ whole genome shotgun (WGS) entry which is preliminary data.</text>
</comment>
<dbReference type="AlphaFoldDB" id="A0AAW2FKA8"/>
<evidence type="ECO:0000313" key="2">
    <source>
        <dbReference type="Proteomes" id="UP001430953"/>
    </source>
</evidence>
<reference evidence="1 2" key="1">
    <citation type="submission" date="2023-03" db="EMBL/GenBank/DDBJ databases">
        <title>High recombination rates correlate with genetic variation in Cardiocondyla obscurior ants.</title>
        <authorList>
            <person name="Errbii M."/>
        </authorList>
    </citation>
    <scope>NUCLEOTIDE SEQUENCE [LARGE SCALE GENOMIC DNA]</scope>
    <source>
        <strain evidence="1">Alpha-2009</strain>
        <tissue evidence="1">Whole body</tissue>
    </source>
</reference>
<protein>
    <submittedName>
        <fullName evidence="1">Uncharacterized protein</fullName>
    </submittedName>
</protein>
<accession>A0AAW2FKA8</accession>
<name>A0AAW2FKA8_9HYME</name>
<dbReference type="EMBL" id="JADYXP020000009">
    <property type="protein sequence ID" value="KAL0116379.1"/>
    <property type="molecule type" value="Genomic_DNA"/>
</dbReference>
<gene>
    <name evidence="1" type="ORF">PUN28_009773</name>
</gene>
<organism evidence="1 2">
    <name type="scientific">Cardiocondyla obscurior</name>
    <dbReference type="NCBI Taxonomy" id="286306"/>
    <lineage>
        <taxon>Eukaryota</taxon>
        <taxon>Metazoa</taxon>
        <taxon>Ecdysozoa</taxon>
        <taxon>Arthropoda</taxon>
        <taxon>Hexapoda</taxon>
        <taxon>Insecta</taxon>
        <taxon>Pterygota</taxon>
        <taxon>Neoptera</taxon>
        <taxon>Endopterygota</taxon>
        <taxon>Hymenoptera</taxon>
        <taxon>Apocrita</taxon>
        <taxon>Aculeata</taxon>
        <taxon>Formicoidea</taxon>
        <taxon>Formicidae</taxon>
        <taxon>Myrmicinae</taxon>
        <taxon>Cardiocondyla</taxon>
    </lineage>
</organism>
<sequence>MLLCIATVANQKLQIIFSFYLASVGDNTISSRINRMLRVVITDVLASQYNFLGSKQQKFAFSKLQLCKCIIKCSEKQVEDAIKIWLNHASQRMKSRRQTA</sequence>
<dbReference type="Proteomes" id="UP001430953">
    <property type="component" value="Unassembled WGS sequence"/>
</dbReference>
<keyword evidence="2" id="KW-1185">Reference proteome</keyword>